<evidence type="ECO:0000313" key="9">
    <source>
        <dbReference type="EMBL" id="CED93174.1"/>
    </source>
</evidence>
<dbReference type="KEGG" id="ril:CRIB_418"/>
<dbReference type="Proteomes" id="UP000245622">
    <property type="component" value="Chromosome 1"/>
</dbReference>
<keyword evidence="4" id="KW-0274">FAD</keyword>
<dbReference type="PRINTS" id="PR00368">
    <property type="entry name" value="FADPNR"/>
</dbReference>
<keyword evidence="3" id="KW-0285">Flavoprotein</keyword>
<dbReference type="PRINTS" id="PR00411">
    <property type="entry name" value="PNDRDTASEI"/>
</dbReference>
<sequence length="444" mass="48346">MRVIIVGAVAAGMSAAAKLKRMQPKYDVVVYEKTDVVSFGACGLPYFVGGFFDDASNMIARSPEKFRETGINLNVFHEVVKVDTKAKKITVRNLETNTEFEDSYDKLMIATGASSIIPPIKNVKLDNVSTLKTMEDGIKVKELLNKEENQKIAIIGAGFIGLEAVEAAKHLGKEVRVFQSDGRVLAQVFDKEITDVLEEEIKKHNVDLRLEELVSELVGETKVEKIITNKGEYEADVVIIATGVRPNTAFLKDTSIEMLPNGAIIVDEFGRTSVEDIYAAGDCATIQNIVTGKDSYVPLATGANKLGRIVGENLAGANNSFQGSLGSSCIKVMDMEAASTGMTESQAQNLGINYKAKFISDFNQTNYYPGRDKIYVKLVYDAETKIILGGQVAGFKDSVQRCNVIAAAIFGKLTTNQLGMLDLCYAPPFARTWDVLNVSGNVCK</sequence>
<feature type="domain" description="Pyridine nucleotide-disulphide oxidoreductase dimerisation" evidence="7">
    <location>
        <begin position="330"/>
        <end position="432"/>
    </location>
</feature>
<dbReference type="GeneID" id="82204605"/>
<dbReference type="PANTHER" id="PTHR43429">
    <property type="entry name" value="PYRIDINE NUCLEOTIDE-DISULFIDE OXIDOREDUCTASE DOMAIN-CONTAINING"/>
    <property type="match status" value="1"/>
</dbReference>
<dbReference type="SUPFAM" id="SSF51905">
    <property type="entry name" value="FAD/NAD(P)-binding domain"/>
    <property type="match status" value="1"/>
</dbReference>
<reference evidence="9 10" key="1">
    <citation type="submission" date="2014-04" db="EMBL/GenBank/DDBJ databases">
        <authorList>
            <person name="Hornung B.V."/>
        </authorList>
    </citation>
    <scope>NUCLEOTIDE SEQUENCE [LARGE SCALE GENOMIC DNA]</scope>
    <source>
        <strain evidence="9 10">CRIB</strain>
    </source>
</reference>
<gene>
    <name evidence="9" type="ORF">CRIB_418</name>
</gene>
<dbReference type="InterPro" id="IPR036188">
    <property type="entry name" value="FAD/NAD-bd_sf"/>
</dbReference>
<name>A0A1V1I196_9FIRM</name>
<protein>
    <submittedName>
        <fullName evidence="9">Coenzyme A disulfide reductase</fullName>
    </submittedName>
</protein>
<evidence type="ECO:0000313" key="10">
    <source>
        <dbReference type="Proteomes" id="UP000245622"/>
    </source>
</evidence>
<evidence type="ECO:0000259" key="8">
    <source>
        <dbReference type="Pfam" id="PF07992"/>
    </source>
</evidence>
<evidence type="ECO:0000256" key="3">
    <source>
        <dbReference type="ARBA" id="ARBA00022630"/>
    </source>
</evidence>
<comment type="cofactor">
    <cofactor evidence="1">
        <name>FAD</name>
        <dbReference type="ChEBI" id="CHEBI:57692"/>
    </cofactor>
</comment>
<dbReference type="GO" id="GO:0016491">
    <property type="term" value="F:oxidoreductase activity"/>
    <property type="evidence" value="ECO:0007669"/>
    <property type="project" value="UniProtKB-KW"/>
</dbReference>
<evidence type="ECO:0000259" key="7">
    <source>
        <dbReference type="Pfam" id="PF02852"/>
    </source>
</evidence>
<accession>A0A1V1I196</accession>
<dbReference type="Pfam" id="PF02852">
    <property type="entry name" value="Pyr_redox_dim"/>
    <property type="match status" value="1"/>
</dbReference>
<evidence type="ECO:0000256" key="6">
    <source>
        <dbReference type="ARBA" id="ARBA00023284"/>
    </source>
</evidence>
<evidence type="ECO:0000256" key="1">
    <source>
        <dbReference type="ARBA" id="ARBA00001974"/>
    </source>
</evidence>
<dbReference type="InterPro" id="IPR004099">
    <property type="entry name" value="Pyr_nucl-diS_OxRdtase_dimer"/>
</dbReference>
<keyword evidence="10" id="KW-1185">Reference proteome</keyword>
<organism evidence="9 10">
    <name type="scientific">Romboutsia ilealis</name>
    <dbReference type="NCBI Taxonomy" id="1115758"/>
    <lineage>
        <taxon>Bacteria</taxon>
        <taxon>Bacillati</taxon>
        <taxon>Bacillota</taxon>
        <taxon>Clostridia</taxon>
        <taxon>Peptostreptococcales</taxon>
        <taxon>Peptostreptococcaceae</taxon>
        <taxon>Romboutsia</taxon>
    </lineage>
</organism>
<comment type="similarity">
    <text evidence="2">Belongs to the class-III pyridine nucleotide-disulfide oxidoreductase family.</text>
</comment>
<dbReference type="InterPro" id="IPR050260">
    <property type="entry name" value="FAD-bd_OxRdtase"/>
</dbReference>
<evidence type="ECO:0000256" key="5">
    <source>
        <dbReference type="ARBA" id="ARBA00023002"/>
    </source>
</evidence>
<dbReference type="InterPro" id="IPR023753">
    <property type="entry name" value="FAD/NAD-binding_dom"/>
</dbReference>
<dbReference type="EMBL" id="LN555523">
    <property type="protein sequence ID" value="CED93174.1"/>
    <property type="molecule type" value="Genomic_DNA"/>
</dbReference>
<proteinExistence type="inferred from homology"/>
<dbReference type="RefSeq" id="WP_180702915.1">
    <property type="nucleotide sequence ID" value="NZ_JAVSGX010000001.1"/>
</dbReference>
<keyword evidence="6" id="KW-0676">Redox-active center</keyword>
<dbReference type="NCBIfam" id="NF007123">
    <property type="entry name" value="PRK09564.1"/>
    <property type="match status" value="1"/>
</dbReference>
<dbReference type="InterPro" id="IPR016156">
    <property type="entry name" value="FAD/NAD-linked_Rdtase_dimer_sf"/>
</dbReference>
<dbReference type="SUPFAM" id="SSF55424">
    <property type="entry name" value="FAD/NAD-linked reductases, dimerisation (C-terminal) domain"/>
    <property type="match status" value="1"/>
</dbReference>
<dbReference type="Pfam" id="PF07992">
    <property type="entry name" value="Pyr_redox_2"/>
    <property type="match status" value="1"/>
</dbReference>
<feature type="domain" description="FAD/NAD(P)-binding" evidence="8">
    <location>
        <begin position="1"/>
        <end position="289"/>
    </location>
</feature>
<dbReference type="PANTHER" id="PTHR43429:SF1">
    <property type="entry name" value="NAD(P)H SULFUR OXIDOREDUCTASE (COA-DEPENDENT)"/>
    <property type="match status" value="1"/>
</dbReference>
<keyword evidence="5" id="KW-0560">Oxidoreductase</keyword>
<evidence type="ECO:0000256" key="4">
    <source>
        <dbReference type="ARBA" id="ARBA00022827"/>
    </source>
</evidence>
<dbReference type="AlphaFoldDB" id="A0A1V1I196"/>
<dbReference type="Gene3D" id="3.50.50.60">
    <property type="entry name" value="FAD/NAD(P)-binding domain"/>
    <property type="match status" value="2"/>
</dbReference>
<evidence type="ECO:0000256" key="2">
    <source>
        <dbReference type="ARBA" id="ARBA00009130"/>
    </source>
</evidence>